<sequence>MEVPRPCAEAWEAMTPTAHGRHCAACQHTVTDFTHKTDAEVLALLRQAAGRRVCGRFRADQLQRPLLVPQSASRWQTRLLAASTLLGLRTLGAEATQAQAVQVQHPGPPAPVAPASINPDKVSGEASISPIRYLQISGRVLDAVTGEPLPGATVLVKDTRVGAATGADGSFEFNAPSGKGMLLISSVGFKPRVLAISAITSPIQIALQQDDTRLLGEVIIIPVPRPWYSPRTWWYTLRSVPHRVANIWR</sequence>
<evidence type="ECO:0000313" key="1">
    <source>
        <dbReference type="EMBL" id="KUG05901.1"/>
    </source>
</evidence>
<accession>A0A9X0L2Y0</accession>
<dbReference type="InterPro" id="IPR008969">
    <property type="entry name" value="CarboxyPept-like_regulatory"/>
</dbReference>
<dbReference type="Gene3D" id="2.60.40.1120">
    <property type="entry name" value="Carboxypeptidase-like, regulatory domain"/>
    <property type="match status" value="1"/>
</dbReference>
<dbReference type="SUPFAM" id="SSF49464">
    <property type="entry name" value="Carboxypeptidase regulatory domain-like"/>
    <property type="match status" value="1"/>
</dbReference>
<name>A0A9X0L2Y0_SOLP1</name>
<dbReference type="EMBL" id="LNAL01000008">
    <property type="protein sequence ID" value="KUG05901.1"/>
    <property type="molecule type" value="Genomic_DNA"/>
</dbReference>
<proteinExistence type="predicted"/>
<evidence type="ECO:0000313" key="2">
    <source>
        <dbReference type="Proteomes" id="UP000054223"/>
    </source>
</evidence>
<evidence type="ECO:0008006" key="3">
    <source>
        <dbReference type="Google" id="ProtNLM"/>
    </source>
</evidence>
<dbReference type="Pfam" id="PF13715">
    <property type="entry name" value="CarbopepD_reg_2"/>
    <property type="match status" value="1"/>
</dbReference>
<gene>
    <name evidence="1" type="ORF">ASU33_00495</name>
</gene>
<organism evidence="1 2">
    <name type="scientific">Solirubrum puertoriconensis</name>
    <dbReference type="NCBI Taxonomy" id="1751427"/>
    <lineage>
        <taxon>Bacteria</taxon>
        <taxon>Pseudomonadati</taxon>
        <taxon>Bacteroidota</taxon>
        <taxon>Cytophagia</taxon>
        <taxon>Cytophagales</taxon>
    </lineage>
</organism>
<protein>
    <recommendedName>
        <fullName evidence="3">TonB-dependent receptor plug domain-containing protein</fullName>
    </recommendedName>
</protein>
<dbReference type="AlphaFoldDB" id="A0A9X0L2Y0"/>
<keyword evidence="2" id="KW-1185">Reference proteome</keyword>
<dbReference type="Proteomes" id="UP000054223">
    <property type="component" value="Unassembled WGS sequence"/>
</dbReference>
<reference evidence="1 2" key="1">
    <citation type="submission" date="2015-11" db="EMBL/GenBank/DDBJ databases">
        <title>Solirubrum puertoriconensis gen. nov. an environmental bacteria isolated in Puerto Rico.</title>
        <authorList>
            <person name="Cuebas-Irizarry M.F."/>
            <person name="Montalvo-Rodriguez R."/>
        </authorList>
    </citation>
    <scope>NUCLEOTIDE SEQUENCE [LARGE SCALE GENOMIC DNA]</scope>
    <source>
        <strain evidence="1 2">MC1A</strain>
    </source>
</reference>
<comment type="caution">
    <text evidence="1">The sequence shown here is derived from an EMBL/GenBank/DDBJ whole genome shotgun (WGS) entry which is preliminary data.</text>
</comment>